<dbReference type="AlphaFoldDB" id="A0A9D7HMK6"/>
<accession>A0A9D7HMK6</accession>
<evidence type="ECO:0000313" key="3">
    <source>
        <dbReference type="Proteomes" id="UP000807785"/>
    </source>
</evidence>
<gene>
    <name evidence="2" type="ORF">IPH26_21060</name>
</gene>
<reference evidence="2" key="1">
    <citation type="submission" date="2020-10" db="EMBL/GenBank/DDBJ databases">
        <title>Connecting structure to function with the recovery of over 1000 high-quality activated sludge metagenome-assembled genomes encoding full-length rRNA genes using long-read sequencing.</title>
        <authorList>
            <person name="Singleton C.M."/>
            <person name="Petriglieri F."/>
            <person name="Kristensen J.M."/>
            <person name="Kirkegaard R.H."/>
            <person name="Michaelsen T.Y."/>
            <person name="Andersen M.H."/>
            <person name="Karst S.M."/>
            <person name="Dueholm M.S."/>
            <person name="Nielsen P.H."/>
            <person name="Albertsen M."/>
        </authorList>
    </citation>
    <scope>NUCLEOTIDE SEQUENCE</scope>
    <source>
        <strain evidence="2">Bjer_18-Q3-R1-45_BAT3C.347</strain>
    </source>
</reference>
<feature type="domain" description="Molybdopterin dinucleotide-binding" evidence="1">
    <location>
        <begin position="6"/>
        <end position="91"/>
    </location>
</feature>
<dbReference type="InterPro" id="IPR006657">
    <property type="entry name" value="MoPterin_dinucl-bd_dom"/>
</dbReference>
<protein>
    <submittedName>
        <fullName evidence="2">Formylmethanofuran dehydrogenase</fullName>
    </submittedName>
</protein>
<organism evidence="2 3">
    <name type="scientific">Candidatus Methylophosphatis roskildensis</name>
    <dbReference type="NCBI Taxonomy" id="2899263"/>
    <lineage>
        <taxon>Bacteria</taxon>
        <taxon>Pseudomonadati</taxon>
        <taxon>Pseudomonadota</taxon>
        <taxon>Betaproteobacteria</taxon>
        <taxon>Nitrosomonadales</taxon>
        <taxon>Sterolibacteriaceae</taxon>
        <taxon>Candidatus Methylophosphatis</taxon>
    </lineage>
</organism>
<proteinExistence type="predicted"/>
<dbReference type="GO" id="GO:0043546">
    <property type="term" value="F:molybdopterin cofactor binding"/>
    <property type="evidence" value="ECO:0007669"/>
    <property type="project" value="InterPro"/>
</dbReference>
<dbReference type="InterPro" id="IPR009010">
    <property type="entry name" value="Asp_de-COase-like_dom_sf"/>
</dbReference>
<evidence type="ECO:0000259" key="1">
    <source>
        <dbReference type="Pfam" id="PF01568"/>
    </source>
</evidence>
<dbReference type="Gene3D" id="2.40.40.20">
    <property type="match status" value="1"/>
</dbReference>
<comment type="caution">
    <text evidence="2">The sequence shown here is derived from an EMBL/GenBank/DDBJ whole genome shotgun (WGS) entry which is preliminary data.</text>
</comment>
<sequence>MAETMTLIGGRSSRQGTSLCAGKLGAEYIEVSSTLEMNAEDMARLGLKDSDSVRLRSADGEIVVRCKGKPAKDLPAGLLFIAYGPLSSALMGSDTAGSGMPMSKNIEVEVEAVVG</sequence>
<name>A0A9D7HMK6_9PROT</name>
<dbReference type="SUPFAM" id="SSF50692">
    <property type="entry name" value="ADC-like"/>
    <property type="match status" value="1"/>
</dbReference>
<dbReference type="Pfam" id="PF01568">
    <property type="entry name" value="Molydop_binding"/>
    <property type="match status" value="1"/>
</dbReference>
<dbReference type="EMBL" id="JADJEV010000005">
    <property type="protein sequence ID" value="MBK6975322.1"/>
    <property type="molecule type" value="Genomic_DNA"/>
</dbReference>
<dbReference type="GO" id="GO:0016491">
    <property type="term" value="F:oxidoreductase activity"/>
    <property type="evidence" value="ECO:0007669"/>
    <property type="project" value="InterPro"/>
</dbReference>
<dbReference type="Proteomes" id="UP000807785">
    <property type="component" value="Unassembled WGS sequence"/>
</dbReference>
<evidence type="ECO:0000313" key="2">
    <source>
        <dbReference type="EMBL" id="MBK6975322.1"/>
    </source>
</evidence>